<dbReference type="SUPFAM" id="SSF81606">
    <property type="entry name" value="PP2C-like"/>
    <property type="match status" value="1"/>
</dbReference>
<organism evidence="4 5">
    <name type="scientific">Ichthyophthirius multifiliis</name>
    <name type="common">White spot disease agent</name>
    <name type="synonym">Ich</name>
    <dbReference type="NCBI Taxonomy" id="5932"/>
    <lineage>
        <taxon>Eukaryota</taxon>
        <taxon>Sar</taxon>
        <taxon>Alveolata</taxon>
        <taxon>Ciliophora</taxon>
        <taxon>Intramacronucleata</taxon>
        <taxon>Oligohymenophorea</taxon>
        <taxon>Hymenostomatida</taxon>
        <taxon>Ophryoglenina</taxon>
        <taxon>Ichthyophthirius</taxon>
    </lineage>
</organism>
<reference evidence="4 5" key="1">
    <citation type="submission" date="2011-07" db="EMBL/GenBank/DDBJ databases">
        <authorList>
            <person name="Coyne R."/>
            <person name="Brami D."/>
            <person name="Johnson J."/>
            <person name="Hostetler J."/>
            <person name="Hannick L."/>
            <person name="Clark T."/>
            <person name="Cassidy-Hanley D."/>
            <person name="Inman J."/>
        </authorList>
    </citation>
    <scope>NUCLEOTIDE SEQUENCE [LARGE SCALE GENOMIC DNA]</scope>
    <source>
        <strain evidence="4 5">G5</strain>
    </source>
</reference>
<dbReference type="STRING" id="857967.G0QYK5"/>
<evidence type="ECO:0000313" key="4">
    <source>
        <dbReference type="EMBL" id="EGR29696.1"/>
    </source>
</evidence>
<dbReference type="PANTHER" id="PTHR47992">
    <property type="entry name" value="PROTEIN PHOSPHATASE"/>
    <property type="match status" value="1"/>
</dbReference>
<dbReference type="SMART" id="SM00332">
    <property type="entry name" value="PP2Cc"/>
    <property type="match status" value="1"/>
</dbReference>
<evidence type="ECO:0000256" key="2">
    <source>
        <dbReference type="ARBA" id="ARBA00023136"/>
    </source>
</evidence>
<dbReference type="AlphaFoldDB" id="G0QYK5"/>
<name>G0QYK5_ICHMU</name>
<keyword evidence="5" id="KW-1185">Reference proteome</keyword>
<evidence type="ECO:0000313" key="5">
    <source>
        <dbReference type="Proteomes" id="UP000008983"/>
    </source>
</evidence>
<dbReference type="GO" id="GO:0004741">
    <property type="term" value="F:[pyruvate dehydrogenase (acetyl-transferring)]-phosphatase activity"/>
    <property type="evidence" value="ECO:0007669"/>
    <property type="project" value="UniProtKB-EC"/>
</dbReference>
<dbReference type="GO" id="GO:0016020">
    <property type="term" value="C:membrane"/>
    <property type="evidence" value="ECO:0007669"/>
    <property type="project" value="UniProtKB-SubCell"/>
</dbReference>
<dbReference type="OrthoDB" id="420076at2759"/>
<keyword evidence="2" id="KW-0472">Membrane</keyword>
<dbReference type="PROSITE" id="PS51746">
    <property type="entry name" value="PPM_2"/>
    <property type="match status" value="1"/>
</dbReference>
<dbReference type="InterPro" id="IPR015655">
    <property type="entry name" value="PP2C"/>
</dbReference>
<dbReference type="EC" id="3.1.3.16" evidence="4"/>
<comment type="subcellular location">
    <subcellularLocation>
        <location evidence="1">Membrane</location>
    </subcellularLocation>
</comment>
<dbReference type="GeneID" id="14905803"/>
<keyword evidence="4" id="KW-0378">Hydrolase</keyword>
<dbReference type="Gene3D" id="3.60.40.10">
    <property type="entry name" value="PPM-type phosphatase domain"/>
    <property type="match status" value="2"/>
</dbReference>
<dbReference type="InParanoid" id="G0QYK5"/>
<dbReference type="OMA" id="VKPCWRP"/>
<accession>G0QYK5</accession>
<protein>
    <submittedName>
        <fullName evidence="4">Protein phosphatase 2c, putative</fullName>
        <ecNumber evidence="4">3.1.3.16</ecNumber>
        <ecNumber evidence="4">3.1.3.43</ecNumber>
    </submittedName>
</protein>
<proteinExistence type="predicted"/>
<dbReference type="EC" id="3.1.3.43" evidence="4"/>
<dbReference type="InterPro" id="IPR036457">
    <property type="entry name" value="PPM-type-like_dom_sf"/>
</dbReference>
<sequence>MNLIIRIASTEYNANDPIEDRHDFRQLTSIKAFACAVYDGHGGWEASEYIKALLLSEIPKPGRVGSCALVTIIKNNKVYTANVGDCKGVIVSQNDKKEWVARKINHKLNANSPKEQERLRKQFPNDKDIVVCKKKVEGACYVKGMLMPTRAFGDFRLKYKEFYTKDDTFKGPYITHQPDIQIHEINKNDKYIIMASDGLWDEMKKVNIAKITGDNYKDKISIVQELFNYAFRNAAKNAKLTEKELGLVEPGKRRNLHDDITIICIDLTNQYASS</sequence>
<dbReference type="CDD" id="cd00143">
    <property type="entry name" value="PP2Cc"/>
    <property type="match status" value="1"/>
</dbReference>
<dbReference type="RefSeq" id="XP_004030932.1">
    <property type="nucleotide sequence ID" value="XM_004030884.1"/>
</dbReference>
<evidence type="ECO:0000259" key="3">
    <source>
        <dbReference type="PROSITE" id="PS51746"/>
    </source>
</evidence>
<dbReference type="Pfam" id="PF00481">
    <property type="entry name" value="PP2C"/>
    <property type="match status" value="1"/>
</dbReference>
<dbReference type="eggNOG" id="KOG0700">
    <property type="taxonomic scope" value="Eukaryota"/>
</dbReference>
<dbReference type="EMBL" id="GL984116">
    <property type="protein sequence ID" value="EGR29696.1"/>
    <property type="molecule type" value="Genomic_DNA"/>
</dbReference>
<gene>
    <name evidence="4" type="ORF">IMG5_150390</name>
</gene>
<feature type="domain" description="PPM-type phosphatase" evidence="3">
    <location>
        <begin position="4"/>
        <end position="267"/>
    </location>
</feature>
<dbReference type="InterPro" id="IPR001932">
    <property type="entry name" value="PPM-type_phosphatase-like_dom"/>
</dbReference>
<dbReference type="Proteomes" id="UP000008983">
    <property type="component" value="Unassembled WGS sequence"/>
</dbReference>
<evidence type="ECO:0000256" key="1">
    <source>
        <dbReference type="ARBA" id="ARBA00004370"/>
    </source>
</evidence>